<feature type="domain" description="DUF3638" evidence="8">
    <location>
        <begin position="362"/>
        <end position="585"/>
    </location>
</feature>
<dbReference type="VEuPathDB" id="FungiDB:CC77DRAFT_1082533"/>
<comment type="caution">
    <text evidence="10">The sequence shown here is derived from an EMBL/GenBank/DDBJ whole genome shotgun (WGS) entry which is preliminary data.</text>
</comment>
<feature type="region of interest" description="Disordered" evidence="7">
    <location>
        <begin position="1164"/>
        <end position="1185"/>
    </location>
</feature>
<reference evidence="11" key="1">
    <citation type="journal article" date="2019" name="bioRxiv">
        <title>Genomics, evolutionary history and diagnostics of the Alternaria alternata species group including apple and Asian pear pathotypes.</title>
        <authorList>
            <person name="Armitage A.D."/>
            <person name="Cockerton H.M."/>
            <person name="Sreenivasaprasad S."/>
            <person name="Woodhall J.W."/>
            <person name="Lane C.R."/>
            <person name="Harrison R.J."/>
            <person name="Clarkson J.P."/>
        </authorList>
    </citation>
    <scope>NUCLEOTIDE SEQUENCE [LARGE SCALE GENOMIC DNA]</scope>
    <source>
        <strain evidence="11">FERA 1177</strain>
    </source>
</reference>
<evidence type="ECO:0000259" key="8">
    <source>
        <dbReference type="Pfam" id="PF12340"/>
    </source>
</evidence>
<evidence type="ECO:0000256" key="6">
    <source>
        <dbReference type="ARBA" id="ARBA00022807"/>
    </source>
</evidence>
<dbReference type="PANTHER" id="PTHR13367">
    <property type="entry name" value="UBIQUITIN THIOESTERASE"/>
    <property type="match status" value="1"/>
</dbReference>
<dbReference type="Proteomes" id="UP000291422">
    <property type="component" value="Unassembled WGS sequence"/>
</dbReference>
<dbReference type="GO" id="GO:0004843">
    <property type="term" value="F:cysteine-type deubiquitinase activity"/>
    <property type="evidence" value="ECO:0007669"/>
    <property type="project" value="UniProtKB-EC"/>
</dbReference>
<dbReference type="InterPro" id="IPR022099">
    <property type="entry name" value="DUF3638"/>
</dbReference>
<evidence type="ECO:0000313" key="11">
    <source>
        <dbReference type="Proteomes" id="UP000291422"/>
    </source>
</evidence>
<dbReference type="PANTHER" id="PTHR13367:SF34">
    <property type="match status" value="1"/>
</dbReference>
<keyword evidence="3" id="KW-0645">Protease</keyword>
<evidence type="ECO:0000256" key="7">
    <source>
        <dbReference type="SAM" id="MobiDB-lite"/>
    </source>
</evidence>
<evidence type="ECO:0000256" key="1">
    <source>
        <dbReference type="ARBA" id="ARBA00000707"/>
    </source>
</evidence>
<dbReference type="EC" id="3.4.19.12" evidence="2"/>
<dbReference type="InterPro" id="IPR022105">
    <property type="entry name" value="DUF3645"/>
</dbReference>
<evidence type="ECO:0000256" key="2">
    <source>
        <dbReference type="ARBA" id="ARBA00012759"/>
    </source>
</evidence>
<proteinExistence type="predicted"/>
<protein>
    <recommendedName>
        <fullName evidence="2">ubiquitinyl hydrolase 1</fullName>
        <ecNumber evidence="2">3.4.19.12</ecNumber>
    </recommendedName>
</protein>
<evidence type="ECO:0000256" key="3">
    <source>
        <dbReference type="ARBA" id="ARBA00022670"/>
    </source>
</evidence>
<sequence length="1445" mass="164208">MDVIQALAAFYSCSDLAPIEIPSDASFDLAEGDSPALSTIQNLLPGEQYWQWDRRRRTLFEMHQSNAAKTFARALHNQWPCEVPSTPRTKFAETYLNTERVMSEVWRMFKIWYDNRCFYRYLENISSTLARQDVDPLRIRDNRVVYVRENCGGIHESSFYSVKDIFSLEAPALVAFSSSPTDLCLSMLPTPLLKLTEQRANDKGIDQARMRLTSLVRKLRPGAKSLREKDYLLDLYASCDSLALHRKPPQIRADMTQSELCRLVEKYVHDCEQYLDDTSSLLQNLVHTGDGIAVKIGQSPRVSPIFWLRQLNRDRFDTLTEAWKVVVIQYGLALTQLQRARRLLAVSLHPHEFAEELYNRGHQNWKPMEFPETLLLEAESGLLVREVQEEIAKRMRCPPKHANSVMQFNMGEGKSSVVVPIIAAYLAQGDLLVRVIVAKSQSRQMFQMLVAKLGGLFNRRIYHMPFSRALKLSSSEADAIGEMLQECRANRGILLVQPEHILSFKLMGIECLLSGQPDVGRSLLRTQRFFDTHSRDIVDESDENFSVKFELVYTMGTQAPIQLSPDRWIIIHSLLGLVTRYAADVKNMFPSSIEFNKYQASEYPRTRILRGDAEEKLLDLISEHICRVGISGFLSIARQPSEIRQTILCYICQHHLTPADVDAVEKGAFFTETTKDPLLLLRGLIAGGVLSFALKSKRWRVNYGIDSSRKPKTQLAVPYRSKDSPSPRSEFSHPDVVITLTSLTYYYGGLSDQDLFDTFAHLEKSDQSDVEYEIWVRSARALPEAFQHLTGINIKDRHQCITEIFPSLRYSKGAIDYFLSHIVFPKAMKEFPSKLSASGWDLGAVKSHPTTGFSGTNDSRQVLPLSVHYLDSEKQNHTNALVLAYLLQDENSVKLLPSQTDAERLLEIVDAMELPTRVILDAGAQILELSNFQVAESWLRISNSNGIKAKAAIFFNDNEELSVLDHNGCVERLQTSPFSKHLEECLVYLDQAHTRGTDLKMPKHYRAAVTLGANLTKDALVQACMRMRKLGKGQSIVFCIPEEIQTKILQCTSKSCSTEIEVSDLLAWAIAETWADMRRNIPLWAAQGHRYEDHKDCLNGAETTVEQAKAFLETEAQSLEDRYRPRPGNLSDAMRDWDTTNSSIREILKRYRDFEAVSLDTATLQEEQERELSPEIEEEREVQRPAPMEAEKHKLHPNLVRLVDAGIFSARSDAFIPAFQALKSTSAAKQFDLEQFPKDLLMTADFERTVKHPQGVMSDSYVSDSYLRPVQWILSVTTGHEPSVDWCLIILSPFEAEQLIAKIRTSKLVTLHLYAPCPNQSYGPLDTLDLYCVGREFSAGILSLCRSQIVQLNLFASPLYFQSYAEYAELCRYLGLAWKTPREGQKLQVDGFIVPPAGVWCLNASPVRFLKDYMKTRREGEDMEKTHLGKVLEGGLLEKCEIDSE</sequence>
<dbReference type="Pfam" id="PF12359">
    <property type="entry name" value="DUF3645"/>
    <property type="match status" value="1"/>
</dbReference>
<organism evidence="10 11">
    <name type="scientific">Alternaria alternata</name>
    <name type="common">Alternaria rot fungus</name>
    <name type="synonym">Torula alternata</name>
    <dbReference type="NCBI Taxonomy" id="5599"/>
    <lineage>
        <taxon>Eukaryota</taxon>
        <taxon>Fungi</taxon>
        <taxon>Dikarya</taxon>
        <taxon>Ascomycota</taxon>
        <taxon>Pezizomycotina</taxon>
        <taxon>Dothideomycetes</taxon>
        <taxon>Pleosporomycetidae</taxon>
        <taxon>Pleosporales</taxon>
        <taxon>Pleosporineae</taxon>
        <taxon>Pleosporaceae</taxon>
        <taxon>Alternaria</taxon>
        <taxon>Alternaria sect. Alternaria</taxon>
        <taxon>Alternaria alternata complex</taxon>
    </lineage>
</organism>
<dbReference type="InterPro" id="IPR051346">
    <property type="entry name" value="OTU_Deubiquitinase"/>
</dbReference>
<comment type="catalytic activity">
    <reaction evidence="1">
        <text>Thiol-dependent hydrolysis of ester, thioester, amide, peptide and isopeptide bonds formed by the C-terminal Gly of ubiquitin (a 76-residue protein attached to proteins as an intracellular targeting signal).</text>
        <dbReference type="EC" id="3.4.19.12"/>
    </reaction>
</comment>
<keyword evidence="4" id="KW-0833">Ubl conjugation pathway</keyword>
<dbReference type="Pfam" id="PF12340">
    <property type="entry name" value="DUF3638"/>
    <property type="match status" value="1"/>
</dbReference>
<evidence type="ECO:0000256" key="5">
    <source>
        <dbReference type="ARBA" id="ARBA00022801"/>
    </source>
</evidence>
<evidence type="ECO:0000259" key="9">
    <source>
        <dbReference type="Pfam" id="PF12359"/>
    </source>
</evidence>
<feature type="compositionally biased region" description="Acidic residues" evidence="7">
    <location>
        <begin position="1166"/>
        <end position="1180"/>
    </location>
</feature>
<evidence type="ECO:0000313" key="10">
    <source>
        <dbReference type="EMBL" id="RYN63050.1"/>
    </source>
</evidence>
<dbReference type="EMBL" id="PDXD01000092">
    <property type="protein sequence ID" value="RYN63050.1"/>
    <property type="molecule type" value="Genomic_DNA"/>
</dbReference>
<accession>A0A4Q4MXL3</accession>
<feature type="domain" description="DUF3645" evidence="9">
    <location>
        <begin position="708"/>
        <end position="741"/>
    </location>
</feature>
<evidence type="ECO:0000256" key="4">
    <source>
        <dbReference type="ARBA" id="ARBA00022786"/>
    </source>
</evidence>
<keyword evidence="6" id="KW-0788">Thiol protease</keyword>
<keyword evidence="5" id="KW-0378">Hydrolase</keyword>
<name>A0A4Q4MXL3_ALTAL</name>
<gene>
    <name evidence="10" type="ORF">AA0117_g12855</name>
</gene>
<dbReference type="GO" id="GO:0006508">
    <property type="term" value="P:proteolysis"/>
    <property type="evidence" value="ECO:0007669"/>
    <property type="project" value="UniProtKB-KW"/>
</dbReference>